<dbReference type="InterPro" id="IPR050574">
    <property type="entry name" value="HPF/YfiA_ribosome-assoc"/>
</dbReference>
<dbReference type="GO" id="GO:0045900">
    <property type="term" value="P:negative regulation of translational elongation"/>
    <property type="evidence" value="ECO:0007669"/>
    <property type="project" value="TreeGrafter"/>
</dbReference>
<accession>A0A146GB57</accession>
<dbReference type="CDD" id="cd00552">
    <property type="entry name" value="RaiA"/>
    <property type="match status" value="1"/>
</dbReference>
<evidence type="ECO:0000313" key="6">
    <source>
        <dbReference type="Proteomes" id="UP000076023"/>
    </source>
</evidence>
<dbReference type="FunCoup" id="A0A146GB57">
    <property type="interactions" value="256"/>
</dbReference>
<dbReference type="RefSeq" id="WP_075080091.1">
    <property type="nucleotide sequence ID" value="NZ_BDCO01000002.1"/>
</dbReference>
<proteinExistence type="predicted"/>
<dbReference type="GO" id="GO:0043024">
    <property type="term" value="F:ribosomal small subunit binding"/>
    <property type="evidence" value="ECO:0007669"/>
    <property type="project" value="TreeGrafter"/>
</dbReference>
<evidence type="ECO:0000313" key="5">
    <source>
        <dbReference type="EMBL" id="GAT34463.1"/>
    </source>
</evidence>
<dbReference type="EMBL" id="BDCO01000002">
    <property type="protein sequence ID" value="GAT34463.1"/>
    <property type="molecule type" value="Genomic_DNA"/>
</dbReference>
<comment type="caution">
    <text evidence="5">The sequence shown here is derived from an EMBL/GenBank/DDBJ whole genome shotgun (WGS) entry which is preliminary data.</text>
</comment>
<comment type="subunit">
    <text evidence="2">Associates exclusively with 100S ribosomes, which are dimers of 70S ribosomes.</text>
</comment>
<dbReference type="InterPro" id="IPR003489">
    <property type="entry name" value="RHF/RaiA"/>
</dbReference>
<keyword evidence="1" id="KW-0810">Translation regulation</keyword>
<sequence length="117" mass="13252">MQIHLSPRHLTLTAAIHGHVADKMNHLETLADNILGAHVVLLHDETKTKKFIVKVHVGLPGPDVHAEQASDDLYSAIDLVTDKLAQQLRKRKTRTRDAKKHRTQLATESKKRGYTRR</sequence>
<dbReference type="AlphaFoldDB" id="A0A146GB57"/>
<dbReference type="PANTHER" id="PTHR33231">
    <property type="entry name" value="30S RIBOSOMAL PROTEIN"/>
    <property type="match status" value="1"/>
</dbReference>
<dbReference type="SUPFAM" id="SSF69754">
    <property type="entry name" value="Ribosome binding protein Y (YfiA homologue)"/>
    <property type="match status" value="1"/>
</dbReference>
<dbReference type="PANTHER" id="PTHR33231:SF1">
    <property type="entry name" value="30S RIBOSOMAL PROTEIN"/>
    <property type="match status" value="1"/>
</dbReference>
<gene>
    <name evidence="5" type="ORF">TSACC_22888</name>
</gene>
<feature type="compositionally biased region" description="Basic residues" evidence="4">
    <location>
        <begin position="88"/>
        <end position="103"/>
    </location>
</feature>
<evidence type="ECO:0000256" key="3">
    <source>
        <dbReference type="ARBA" id="ARBA00041148"/>
    </source>
</evidence>
<evidence type="ECO:0000256" key="2">
    <source>
        <dbReference type="ARBA" id="ARBA00038695"/>
    </source>
</evidence>
<name>A0A146GB57_TERSA</name>
<protein>
    <recommendedName>
        <fullName evidence="3">Ribosome hibernation promoting factor</fullName>
    </recommendedName>
</protein>
<dbReference type="GO" id="GO:0022627">
    <property type="term" value="C:cytosolic small ribosomal subunit"/>
    <property type="evidence" value="ECO:0007669"/>
    <property type="project" value="TreeGrafter"/>
</dbReference>
<feature type="region of interest" description="Disordered" evidence="4">
    <location>
        <begin position="88"/>
        <end position="117"/>
    </location>
</feature>
<dbReference type="InParanoid" id="A0A146GB57"/>
<keyword evidence="6" id="KW-1185">Reference proteome</keyword>
<dbReference type="Gene3D" id="3.30.160.100">
    <property type="entry name" value="Ribosome hibernation promotion factor-like"/>
    <property type="match status" value="1"/>
</dbReference>
<dbReference type="InterPro" id="IPR036567">
    <property type="entry name" value="RHF-like"/>
</dbReference>
<dbReference type="STRING" id="690879.TSACC_22888"/>
<evidence type="ECO:0000256" key="1">
    <source>
        <dbReference type="ARBA" id="ARBA00022845"/>
    </source>
</evidence>
<dbReference type="Proteomes" id="UP000076023">
    <property type="component" value="Unassembled WGS sequence"/>
</dbReference>
<organism evidence="5 6">
    <name type="scientific">Terrimicrobium sacchariphilum</name>
    <dbReference type="NCBI Taxonomy" id="690879"/>
    <lineage>
        <taxon>Bacteria</taxon>
        <taxon>Pseudomonadati</taxon>
        <taxon>Verrucomicrobiota</taxon>
        <taxon>Terrimicrobiia</taxon>
        <taxon>Terrimicrobiales</taxon>
        <taxon>Terrimicrobiaceae</taxon>
        <taxon>Terrimicrobium</taxon>
    </lineage>
</organism>
<dbReference type="Pfam" id="PF02482">
    <property type="entry name" value="Ribosomal_S30AE"/>
    <property type="match status" value="1"/>
</dbReference>
<dbReference type="OrthoDB" id="193930at2"/>
<evidence type="ECO:0000256" key="4">
    <source>
        <dbReference type="SAM" id="MobiDB-lite"/>
    </source>
</evidence>
<dbReference type="NCBIfam" id="TIGR00741">
    <property type="entry name" value="yfiA"/>
    <property type="match status" value="1"/>
</dbReference>
<reference evidence="6" key="1">
    <citation type="journal article" date="2017" name="Genome Announc.">
        <title>Draft Genome Sequence of Terrimicrobium sacchariphilum NM-5T, a Facultative Anaerobic Soil Bacterium of the Class Spartobacteria.</title>
        <authorList>
            <person name="Qiu Y.L."/>
            <person name="Tourlousse D.M."/>
            <person name="Matsuura N."/>
            <person name="Ohashi A."/>
            <person name="Sekiguchi Y."/>
        </authorList>
    </citation>
    <scope>NUCLEOTIDE SEQUENCE [LARGE SCALE GENOMIC DNA]</scope>
    <source>
        <strain evidence="6">NM-5</strain>
    </source>
</reference>